<evidence type="ECO:0000313" key="4">
    <source>
        <dbReference type="Proteomes" id="UP001285441"/>
    </source>
</evidence>
<dbReference type="EMBL" id="JAULSW010000008">
    <property type="protein sequence ID" value="KAK3372143.1"/>
    <property type="molecule type" value="Genomic_DNA"/>
</dbReference>
<gene>
    <name evidence="3" type="ORF">B0H63DRAFT_453513</name>
</gene>
<reference evidence="3" key="2">
    <citation type="submission" date="2023-06" db="EMBL/GenBank/DDBJ databases">
        <authorList>
            <consortium name="Lawrence Berkeley National Laboratory"/>
            <person name="Haridas S."/>
            <person name="Hensen N."/>
            <person name="Bonometti L."/>
            <person name="Westerberg I."/>
            <person name="Brannstrom I.O."/>
            <person name="Guillou S."/>
            <person name="Cros-Aarteil S."/>
            <person name="Calhoun S."/>
            <person name="Kuo A."/>
            <person name="Mondo S."/>
            <person name="Pangilinan J."/>
            <person name="Riley R."/>
            <person name="LaButti K."/>
            <person name="Andreopoulos B."/>
            <person name="Lipzen A."/>
            <person name="Chen C."/>
            <person name="Yanf M."/>
            <person name="Daum C."/>
            <person name="Ng V."/>
            <person name="Clum A."/>
            <person name="Steindorff A."/>
            <person name="Ohm R."/>
            <person name="Martin F."/>
            <person name="Silar P."/>
            <person name="Natvig D."/>
            <person name="Lalanne C."/>
            <person name="Gautier V."/>
            <person name="Ament-velasquez S.L."/>
            <person name="Kruys A."/>
            <person name="Hutchinson M.I."/>
            <person name="Powell A.J."/>
            <person name="Barry K."/>
            <person name="Miller A.N."/>
            <person name="Grigoriev I.V."/>
            <person name="Debuchy R."/>
            <person name="Gladieux P."/>
            <person name="Thoren M.H."/>
            <person name="Johannesson H."/>
        </authorList>
    </citation>
    <scope>NUCLEOTIDE SEQUENCE</scope>
    <source>
        <strain evidence="3">CBS 232.78</strain>
    </source>
</reference>
<comment type="caution">
    <text evidence="3">The sequence shown here is derived from an EMBL/GenBank/DDBJ whole genome shotgun (WGS) entry which is preliminary data.</text>
</comment>
<keyword evidence="4" id="KW-1185">Reference proteome</keyword>
<proteinExistence type="predicted"/>
<feature type="region of interest" description="Disordered" evidence="1">
    <location>
        <begin position="70"/>
        <end position="91"/>
    </location>
</feature>
<protein>
    <recommendedName>
        <fullName evidence="5">Secreted protein</fullName>
    </recommendedName>
</protein>
<feature type="signal peptide" evidence="2">
    <location>
        <begin position="1"/>
        <end position="22"/>
    </location>
</feature>
<evidence type="ECO:0000256" key="2">
    <source>
        <dbReference type="SAM" id="SignalP"/>
    </source>
</evidence>
<dbReference type="Proteomes" id="UP001285441">
    <property type="component" value="Unassembled WGS sequence"/>
</dbReference>
<organism evidence="3 4">
    <name type="scientific">Podospora didyma</name>
    <dbReference type="NCBI Taxonomy" id="330526"/>
    <lineage>
        <taxon>Eukaryota</taxon>
        <taxon>Fungi</taxon>
        <taxon>Dikarya</taxon>
        <taxon>Ascomycota</taxon>
        <taxon>Pezizomycotina</taxon>
        <taxon>Sordariomycetes</taxon>
        <taxon>Sordariomycetidae</taxon>
        <taxon>Sordariales</taxon>
        <taxon>Podosporaceae</taxon>
        <taxon>Podospora</taxon>
    </lineage>
</organism>
<feature type="compositionally biased region" description="Polar residues" evidence="1">
    <location>
        <begin position="80"/>
        <end position="91"/>
    </location>
</feature>
<feature type="chain" id="PRO_5042056417" description="Secreted protein" evidence="2">
    <location>
        <begin position="23"/>
        <end position="135"/>
    </location>
</feature>
<name>A0AAE0K8M8_9PEZI</name>
<reference evidence="3" key="1">
    <citation type="journal article" date="2023" name="Mol. Phylogenet. Evol.">
        <title>Genome-scale phylogeny and comparative genomics of the fungal order Sordariales.</title>
        <authorList>
            <person name="Hensen N."/>
            <person name="Bonometti L."/>
            <person name="Westerberg I."/>
            <person name="Brannstrom I.O."/>
            <person name="Guillou S."/>
            <person name="Cros-Aarteil S."/>
            <person name="Calhoun S."/>
            <person name="Haridas S."/>
            <person name="Kuo A."/>
            <person name="Mondo S."/>
            <person name="Pangilinan J."/>
            <person name="Riley R."/>
            <person name="LaButti K."/>
            <person name="Andreopoulos B."/>
            <person name="Lipzen A."/>
            <person name="Chen C."/>
            <person name="Yan M."/>
            <person name="Daum C."/>
            <person name="Ng V."/>
            <person name="Clum A."/>
            <person name="Steindorff A."/>
            <person name="Ohm R.A."/>
            <person name="Martin F."/>
            <person name="Silar P."/>
            <person name="Natvig D.O."/>
            <person name="Lalanne C."/>
            <person name="Gautier V."/>
            <person name="Ament-Velasquez S.L."/>
            <person name="Kruys A."/>
            <person name="Hutchinson M.I."/>
            <person name="Powell A.J."/>
            <person name="Barry K."/>
            <person name="Miller A.N."/>
            <person name="Grigoriev I.V."/>
            <person name="Debuchy R."/>
            <person name="Gladieux P."/>
            <person name="Hiltunen Thoren M."/>
            <person name="Johannesson H."/>
        </authorList>
    </citation>
    <scope>NUCLEOTIDE SEQUENCE</scope>
    <source>
        <strain evidence="3">CBS 232.78</strain>
    </source>
</reference>
<dbReference type="AlphaFoldDB" id="A0AAE0K8M8"/>
<keyword evidence="2" id="KW-0732">Signal</keyword>
<accession>A0AAE0K8M8</accession>
<sequence>MFLAKFILLYAIPIISVWPCLPRSEWAFCLQQVKNRPIFQVQFQEPYEDPWSSLLIGRFAPNSEGVELSSELVLEDETSHNQSADQHGSQQVPVDLIYAGGKGHNQASTMKNNAIQSGSSAGYGASHIAGTGSRA</sequence>
<evidence type="ECO:0008006" key="5">
    <source>
        <dbReference type="Google" id="ProtNLM"/>
    </source>
</evidence>
<evidence type="ECO:0000256" key="1">
    <source>
        <dbReference type="SAM" id="MobiDB-lite"/>
    </source>
</evidence>
<evidence type="ECO:0000313" key="3">
    <source>
        <dbReference type="EMBL" id="KAK3372143.1"/>
    </source>
</evidence>